<dbReference type="AlphaFoldDB" id="A0A5N0TG77"/>
<dbReference type="RefSeq" id="WP_150863040.1">
    <property type="nucleotide sequence ID" value="NZ_VYXP01000002.1"/>
</dbReference>
<feature type="region of interest" description="Disordered" evidence="1">
    <location>
        <begin position="151"/>
        <end position="261"/>
    </location>
</feature>
<evidence type="ECO:0000256" key="1">
    <source>
        <dbReference type="SAM" id="MobiDB-lite"/>
    </source>
</evidence>
<evidence type="ECO:0000313" key="3">
    <source>
        <dbReference type="Proteomes" id="UP000325372"/>
    </source>
</evidence>
<evidence type="ECO:0000313" key="2">
    <source>
        <dbReference type="EMBL" id="KAA9133478.1"/>
    </source>
</evidence>
<proteinExistence type="predicted"/>
<sequence length="261" mass="29632">MAKKYRKIDPRIWNDEKFYSASLSCQHLFLFILTHPQMTPVGAMRTSPGGIEDELDWEQKGFPQPFREAFKEGLQKRFWEYDKTAKFLGVPNFTRYNPPDNPNVLKSWVGCWNDLPECDLKNKLYQRLKELAEGLGEGFYKGFAEGFPQTFGETGAGEGAGSTASAGSAEKAESDPDEPGWLVAGREANPKLSDEQIRGAWGKFKAHKNSRQPNPRFQWLKWIQNEFDGPPPRRRAPGRSTGTKSSDEFWSAFEASREARA</sequence>
<dbReference type="Proteomes" id="UP000325372">
    <property type="component" value="Unassembled WGS sequence"/>
</dbReference>
<feature type="compositionally biased region" description="Basic and acidic residues" evidence="1">
    <location>
        <begin position="188"/>
        <end position="197"/>
    </location>
</feature>
<keyword evidence="3" id="KW-1185">Reference proteome</keyword>
<gene>
    <name evidence="2" type="ORF">F3N42_03760</name>
</gene>
<organism evidence="2 3">
    <name type="scientific">Marinihelvus fidelis</name>
    <dbReference type="NCBI Taxonomy" id="2613842"/>
    <lineage>
        <taxon>Bacteria</taxon>
        <taxon>Pseudomonadati</taxon>
        <taxon>Pseudomonadota</taxon>
        <taxon>Gammaproteobacteria</taxon>
        <taxon>Chromatiales</taxon>
        <taxon>Wenzhouxiangellaceae</taxon>
        <taxon>Marinihelvus</taxon>
    </lineage>
</organism>
<accession>A0A5N0TG77</accession>
<name>A0A5N0TG77_9GAMM</name>
<reference evidence="2 3" key="1">
    <citation type="submission" date="2019-09" db="EMBL/GenBank/DDBJ databases">
        <title>Wenzhouxiangella sp. Genome sequencing and assembly.</title>
        <authorList>
            <person name="Zhang R."/>
        </authorList>
    </citation>
    <scope>NUCLEOTIDE SEQUENCE [LARGE SCALE GENOMIC DNA]</scope>
    <source>
        <strain evidence="2 3">W260</strain>
    </source>
</reference>
<protein>
    <submittedName>
        <fullName evidence="2">Uncharacterized protein</fullName>
    </submittedName>
</protein>
<comment type="caution">
    <text evidence="2">The sequence shown here is derived from an EMBL/GenBank/DDBJ whole genome shotgun (WGS) entry which is preliminary data.</text>
</comment>
<dbReference type="EMBL" id="VYXP01000002">
    <property type="protein sequence ID" value="KAA9133478.1"/>
    <property type="molecule type" value="Genomic_DNA"/>
</dbReference>